<reference evidence="4" key="1">
    <citation type="submission" date="2023-03" db="EMBL/GenBank/DDBJ databases">
        <authorList>
            <person name="Julca I."/>
        </authorList>
    </citation>
    <scope>NUCLEOTIDE SEQUENCE</scope>
</reference>
<organism evidence="4 5">
    <name type="scientific">Oldenlandia corymbosa var. corymbosa</name>
    <dbReference type="NCBI Taxonomy" id="529605"/>
    <lineage>
        <taxon>Eukaryota</taxon>
        <taxon>Viridiplantae</taxon>
        <taxon>Streptophyta</taxon>
        <taxon>Embryophyta</taxon>
        <taxon>Tracheophyta</taxon>
        <taxon>Spermatophyta</taxon>
        <taxon>Magnoliopsida</taxon>
        <taxon>eudicotyledons</taxon>
        <taxon>Gunneridae</taxon>
        <taxon>Pentapetalae</taxon>
        <taxon>asterids</taxon>
        <taxon>lamiids</taxon>
        <taxon>Gentianales</taxon>
        <taxon>Rubiaceae</taxon>
        <taxon>Rubioideae</taxon>
        <taxon>Spermacoceae</taxon>
        <taxon>Hedyotis-Oldenlandia complex</taxon>
        <taxon>Oldenlandia</taxon>
    </lineage>
</organism>
<evidence type="ECO:0000259" key="3">
    <source>
        <dbReference type="Pfam" id="PF23005"/>
    </source>
</evidence>
<sequence length="569" mass="60754">MKVAENEADGLTNAINQLFTTLSDSVPQTQCFKSKWSLVASKLSNLQTLVSDLSTSCSVPTTASAAASGSLSSDLLQSLHVTLSDASSLCALCHAPTPPHGKLKTQNEIDSITAKLDHHIKDLDVLIKSGVLLNHGGGGAAAAAAPASRESVRAEFRNLITRLQIGSSESKNATLDSVLSLLNEDDKNVLIAVAQGIVPVLVRVLDSSAHHLEMKEKIVAAIAKISTADSVKHVLIAEGLGILNNLLRVLESGSVFAKERCCVVLQVLSQSKENARAIGSRGGISSLLEICNSGAPNSQAMAGGVLRSLSVFPEIKEYFAEENAVIILLGVLNSGTTLAQENAIGCLNNLANNDQNTKLLIAREGVIESLKNYWDSVNSVQSLEVAIVMVQILSSCPLIVEIIVENGFLNRVTGVLNCGVLGVRVAAAKAIYEMAYNTRTRKELGELGCISSLSRMLDGKAVEEKEAAAKALSNLLNYVGNRRIFRKEEKGIISAVQLLDPLVQNLDKKYPVLVLSSLVHSKKCRKQMVGAGACSHLQKLVELNNDVDGAKKLFDSLDRGKLWGVFDRH</sequence>
<evidence type="ECO:0000256" key="2">
    <source>
        <dbReference type="PROSITE-ProRule" id="PRU00259"/>
    </source>
</evidence>
<dbReference type="PANTHER" id="PTHR46043:SF13">
    <property type="entry name" value="ARM REPEAT SUPERFAMILY PROTEIN"/>
    <property type="match status" value="1"/>
</dbReference>
<dbReference type="AlphaFoldDB" id="A0AAV1DZE6"/>
<evidence type="ECO:0000256" key="1">
    <source>
        <dbReference type="ARBA" id="ARBA00022737"/>
    </source>
</evidence>
<name>A0AAV1DZE6_OLDCO</name>
<protein>
    <submittedName>
        <fullName evidence="4">OLC1v1013728C1</fullName>
    </submittedName>
</protein>
<dbReference type="SUPFAM" id="SSF48371">
    <property type="entry name" value="ARM repeat"/>
    <property type="match status" value="1"/>
</dbReference>
<dbReference type="InterPro" id="IPR054296">
    <property type="entry name" value="DUF7032"/>
</dbReference>
<dbReference type="PROSITE" id="PS50176">
    <property type="entry name" value="ARM_REPEAT"/>
    <property type="match status" value="1"/>
</dbReference>
<dbReference type="Pfam" id="PF23005">
    <property type="entry name" value="DUF7032"/>
    <property type="match status" value="1"/>
</dbReference>
<feature type="repeat" description="ARM" evidence="2">
    <location>
        <begin position="196"/>
        <end position="240"/>
    </location>
</feature>
<dbReference type="InterPro" id="IPR000225">
    <property type="entry name" value="Armadillo"/>
</dbReference>
<feature type="domain" description="DUF7032" evidence="3">
    <location>
        <begin position="14"/>
        <end position="131"/>
    </location>
</feature>
<dbReference type="InterPro" id="IPR016024">
    <property type="entry name" value="ARM-type_fold"/>
</dbReference>
<dbReference type="Gene3D" id="1.25.10.10">
    <property type="entry name" value="Leucine-rich Repeat Variant"/>
    <property type="match status" value="2"/>
</dbReference>
<dbReference type="PANTHER" id="PTHR46043">
    <property type="entry name" value="ARM REPEAT SUPERFAMILY PROTEIN"/>
    <property type="match status" value="1"/>
</dbReference>
<dbReference type="InterPro" id="IPR011989">
    <property type="entry name" value="ARM-like"/>
</dbReference>
<gene>
    <name evidence="4" type="ORF">OLC1_LOCUS20229</name>
</gene>
<keyword evidence="1" id="KW-0677">Repeat</keyword>
<proteinExistence type="predicted"/>
<dbReference type="SMART" id="SM00185">
    <property type="entry name" value="ARM"/>
    <property type="match status" value="5"/>
</dbReference>
<evidence type="ECO:0000313" key="5">
    <source>
        <dbReference type="Proteomes" id="UP001161247"/>
    </source>
</evidence>
<dbReference type="EMBL" id="OX459124">
    <property type="protein sequence ID" value="CAI9113171.1"/>
    <property type="molecule type" value="Genomic_DNA"/>
</dbReference>
<dbReference type="Proteomes" id="UP001161247">
    <property type="component" value="Chromosome 7"/>
</dbReference>
<evidence type="ECO:0000313" key="4">
    <source>
        <dbReference type="EMBL" id="CAI9113171.1"/>
    </source>
</evidence>
<accession>A0AAV1DZE6</accession>
<keyword evidence="5" id="KW-1185">Reference proteome</keyword>